<evidence type="ECO:0000313" key="2">
    <source>
        <dbReference type="EMBL" id="RIO43262.1"/>
    </source>
</evidence>
<evidence type="ECO:0000256" key="1">
    <source>
        <dbReference type="SAM" id="SignalP"/>
    </source>
</evidence>
<sequence>MKYRILTSVILTSTMLLTACANDETKNEQNHQTQKAQQNNKVYDKLTDNSVIKDGSTATSKNKDTTYTLGNHDRILKVTKNLSDMPLNIQKDEKQLNDDVTSFMEKDAKLKEIKSETVKIYYSEKLNRYYYVSYKLDVNSNVTEFIVSSYKE</sequence>
<accession>A0A418JGJ1</accession>
<feature type="chain" id="PRO_5019238232" description="Lipoprotein" evidence="1">
    <location>
        <begin position="22"/>
        <end position="152"/>
    </location>
</feature>
<dbReference type="PROSITE" id="PS51257">
    <property type="entry name" value="PROKAR_LIPOPROTEIN"/>
    <property type="match status" value="1"/>
</dbReference>
<keyword evidence="1" id="KW-0732">Signal</keyword>
<name>A0A418JGJ1_STAHY</name>
<dbReference type="AlphaFoldDB" id="A0A418JGJ1"/>
<comment type="caution">
    <text evidence="2">The sequence shown here is derived from an EMBL/GenBank/DDBJ whole genome shotgun (WGS) entry which is preliminary data.</text>
</comment>
<dbReference type="STRING" id="1284.SHYC_07810"/>
<dbReference type="RefSeq" id="WP_119635802.1">
    <property type="nucleotide sequence ID" value="NZ_JAUBYW010000001.1"/>
</dbReference>
<dbReference type="Proteomes" id="UP000285625">
    <property type="component" value="Unassembled WGS sequence"/>
</dbReference>
<evidence type="ECO:0008006" key="4">
    <source>
        <dbReference type="Google" id="ProtNLM"/>
    </source>
</evidence>
<protein>
    <recommendedName>
        <fullName evidence="4">Lipoprotein</fullName>
    </recommendedName>
</protein>
<gene>
    <name evidence="2" type="ORF">BUZ57_11090</name>
</gene>
<evidence type="ECO:0000313" key="3">
    <source>
        <dbReference type="Proteomes" id="UP000285625"/>
    </source>
</evidence>
<proteinExistence type="predicted"/>
<feature type="signal peptide" evidence="1">
    <location>
        <begin position="1"/>
        <end position="21"/>
    </location>
</feature>
<reference evidence="2 3" key="1">
    <citation type="journal article" date="2016" name="Front. Microbiol.">
        <title>Comprehensive Phylogenetic Analysis of Bovine Non-aureus Staphylococci Species Based on Whole-Genome Sequencing.</title>
        <authorList>
            <person name="Naushad S."/>
            <person name="Barkema H.W."/>
            <person name="Luby C."/>
            <person name="Condas L.A."/>
            <person name="Nobrega D.B."/>
            <person name="Carson D.A."/>
            <person name="De Buck J."/>
        </authorList>
    </citation>
    <scope>NUCLEOTIDE SEQUENCE [LARGE SCALE GENOMIC DNA]</scope>
    <source>
        <strain evidence="2 3">SNUC 5959</strain>
    </source>
</reference>
<organism evidence="2 3">
    <name type="scientific">Staphylococcus hyicus</name>
    <dbReference type="NCBI Taxonomy" id="1284"/>
    <lineage>
        <taxon>Bacteria</taxon>
        <taxon>Bacillati</taxon>
        <taxon>Bacillota</taxon>
        <taxon>Bacilli</taxon>
        <taxon>Bacillales</taxon>
        <taxon>Staphylococcaceae</taxon>
        <taxon>Staphylococcus</taxon>
    </lineage>
</organism>
<dbReference type="EMBL" id="QXVO01000046">
    <property type="protein sequence ID" value="RIO43262.1"/>
    <property type="molecule type" value="Genomic_DNA"/>
</dbReference>